<dbReference type="PANTHER" id="PTHR24214">
    <property type="entry name" value="PDZ AND LIM DOMAIN PROTEIN ZASP"/>
    <property type="match status" value="1"/>
</dbReference>
<dbReference type="PROSITE" id="PS50023">
    <property type="entry name" value="LIM_DOMAIN_2"/>
    <property type="match status" value="2"/>
</dbReference>
<dbReference type="GO" id="GO:0061061">
    <property type="term" value="P:muscle structure development"/>
    <property type="evidence" value="ECO:0007669"/>
    <property type="project" value="TreeGrafter"/>
</dbReference>
<reference evidence="7" key="1">
    <citation type="submission" date="2022-11" db="UniProtKB">
        <authorList>
            <consortium name="WormBaseParasite"/>
        </authorList>
    </citation>
    <scope>IDENTIFICATION</scope>
</reference>
<evidence type="ECO:0000256" key="1">
    <source>
        <dbReference type="ARBA" id="ARBA00022723"/>
    </source>
</evidence>
<protein>
    <submittedName>
        <fullName evidence="7">LIM zinc-binding domain-containing protein</fullName>
    </submittedName>
</protein>
<evidence type="ECO:0000259" key="5">
    <source>
        <dbReference type="PROSITE" id="PS50023"/>
    </source>
</evidence>
<dbReference type="Pfam" id="PF00412">
    <property type="entry name" value="LIM"/>
    <property type="match status" value="2"/>
</dbReference>
<proteinExistence type="predicted"/>
<dbReference type="GO" id="GO:0005912">
    <property type="term" value="C:adherens junction"/>
    <property type="evidence" value="ECO:0007669"/>
    <property type="project" value="TreeGrafter"/>
</dbReference>
<feature type="domain" description="LIM zinc-binding" evidence="5">
    <location>
        <begin position="7"/>
        <end position="64"/>
    </location>
</feature>
<accession>A0A914XQM9</accession>
<keyword evidence="3 4" id="KW-0440">LIM domain</keyword>
<dbReference type="GO" id="GO:0001725">
    <property type="term" value="C:stress fiber"/>
    <property type="evidence" value="ECO:0007669"/>
    <property type="project" value="TreeGrafter"/>
</dbReference>
<evidence type="ECO:0000313" key="6">
    <source>
        <dbReference type="Proteomes" id="UP000887566"/>
    </source>
</evidence>
<name>A0A914XQM9_9BILA</name>
<feature type="domain" description="LIM zinc-binding" evidence="5">
    <location>
        <begin position="65"/>
        <end position="125"/>
    </location>
</feature>
<evidence type="ECO:0000313" key="7">
    <source>
        <dbReference type="WBParaSite" id="PSAMB.scaffold9344size5076.g32345.t1"/>
    </source>
</evidence>
<dbReference type="CDD" id="cd08368">
    <property type="entry name" value="LIM"/>
    <property type="match status" value="1"/>
</dbReference>
<dbReference type="Proteomes" id="UP000887566">
    <property type="component" value="Unplaced"/>
</dbReference>
<evidence type="ECO:0000256" key="3">
    <source>
        <dbReference type="ARBA" id="ARBA00023038"/>
    </source>
</evidence>
<evidence type="ECO:0000256" key="2">
    <source>
        <dbReference type="ARBA" id="ARBA00022833"/>
    </source>
</evidence>
<dbReference type="GO" id="GO:0051371">
    <property type="term" value="F:muscle alpha-actinin binding"/>
    <property type="evidence" value="ECO:0007669"/>
    <property type="project" value="TreeGrafter"/>
</dbReference>
<sequence length="140" mass="16451">MMSEDRRRCSQCEESLKEEALVAMQRLWHPEHFLCAECKEPIKEKFQEKGNAPYCVRCFAEKFNPTCEGCGETLTDSCLRAMDKHWHAQCFSCSNCKRPLPDGDYYLVDDLPYDLDCHWEKRLEKRVRDANESQVDHAPL</sequence>
<dbReference type="SMART" id="SM00132">
    <property type="entry name" value="LIM"/>
    <property type="match status" value="2"/>
</dbReference>
<keyword evidence="6" id="KW-1185">Reference proteome</keyword>
<evidence type="ECO:0000256" key="4">
    <source>
        <dbReference type="PROSITE-ProRule" id="PRU00125"/>
    </source>
</evidence>
<dbReference type="GO" id="GO:0030036">
    <property type="term" value="P:actin cytoskeleton organization"/>
    <property type="evidence" value="ECO:0007669"/>
    <property type="project" value="TreeGrafter"/>
</dbReference>
<dbReference type="AlphaFoldDB" id="A0A914XQM9"/>
<dbReference type="Gene3D" id="2.10.110.10">
    <property type="entry name" value="Cysteine Rich Protein"/>
    <property type="match status" value="2"/>
</dbReference>
<keyword evidence="1 4" id="KW-0479">Metal-binding</keyword>
<dbReference type="PANTHER" id="PTHR24214:SF38">
    <property type="entry name" value="PDZ AND LIM DOMAIN PROTEIN ZASP-RELATED"/>
    <property type="match status" value="1"/>
</dbReference>
<dbReference type="GO" id="GO:0031941">
    <property type="term" value="C:filamentous actin"/>
    <property type="evidence" value="ECO:0007669"/>
    <property type="project" value="TreeGrafter"/>
</dbReference>
<keyword evidence="2 4" id="KW-0862">Zinc</keyword>
<dbReference type="GO" id="GO:0046872">
    <property type="term" value="F:metal ion binding"/>
    <property type="evidence" value="ECO:0007669"/>
    <property type="project" value="UniProtKB-KW"/>
</dbReference>
<dbReference type="PROSITE" id="PS00478">
    <property type="entry name" value="LIM_DOMAIN_1"/>
    <property type="match status" value="2"/>
</dbReference>
<dbReference type="GO" id="GO:0030018">
    <property type="term" value="C:Z disc"/>
    <property type="evidence" value="ECO:0007669"/>
    <property type="project" value="TreeGrafter"/>
</dbReference>
<dbReference type="InterPro" id="IPR001781">
    <property type="entry name" value="Znf_LIM"/>
</dbReference>
<dbReference type="GO" id="GO:0003779">
    <property type="term" value="F:actin binding"/>
    <property type="evidence" value="ECO:0007669"/>
    <property type="project" value="TreeGrafter"/>
</dbReference>
<dbReference type="InterPro" id="IPR050604">
    <property type="entry name" value="PDZ-LIM_domain"/>
</dbReference>
<organism evidence="6 7">
    <name type="scientific">Plectus sambesii</name>
    <dbReference type="NCBI Taxonomy" id="2011161"/>
    <lineage>
        <taxon>Eukaryota</taxon>
        <taxon>Metazoa</taxon>
        <taxon>Ecdysozoa</taxon>
        <taxon>Nematoda</taxon>
        <taxon>Chromadorea</taxon>
        <taxon>Plectida</taxon>
        <taxon>Plectina</taxon>
        <taxon>Plectoidea</taxon>
        <taxon>Plectidae</taxon>
        <taxon>Plectus</taxon>
    </lineage>
</organism>
<dbReference type="SUPFAM" id="SSF57716">
    <property type="entry name" value="Glucocorticoid receptor-like (DNA-binding domain)"/>
    <property type="match status" value="3"/>
</dbReference>
<dbReference type="WBParaSite" id="PSAMB.scaffold9344size5076.g32345.t1">
    <property type="protein sequence ID" value="PSAMB.scaffold9344size5076.g32345.t1"/>
    <property type="gene ID" value="PSAMB.scaffold9344size5076.g32345"/>
</dbReference>